<keyword evidence="2" id="KW-1185">Reference proteome</keyword>
<dbReference type="Proteomes" id="UP000759443">
    <property type="component" value="Unassembled WGS sequence"/>
</dbReference>
<evidence type="ECO:0000313" key="2">
    <source>
        <dbReference type="Proteomes" id="UP000759443"/>
    </source>
</evidence>
<reference evidence="1 2" key="1">
    <citation type="submission" date="2021-03" db="EMBL/GenBank/DDBJ databases">
        <title>Genomic Encyclopedia of Type Strains, Phase IV (KMG-IV): sequencing the most valuable type-strain genomes for metagenomic binning, comparative biology and taxonomic classification.</title>
        <authorList>
            <person name="Goeker M."/>
        </authorList>
    </citation>
    <scope>NUCLEOTIDE SEQUENCE [LARGE SCALE GENOMIC DNA]</scope>
    <source>
        <strain evidence="1 2">DSM 21600</strain>
    </source>
</reference>
<accession>A0ABS4DYZ5</accession>
<proteinExistence type="predicted"/>
<dbReference type="EMBL" id="JAGGJU010000005">
    <property type="protein sequence ID" value="MBP1850864.1"/>
    <property type="molecule type" value="Genomic_DNA"/>
</dbReference>
<name>A0ABS4DYZ5_9HYPH</name>
<protein>
    <submittedName>
        <fullName evidence="1">Uncharacterized protein</fullName>
    </submittedName>
</protein>
<evidence type="ECO:0000313" key="1">
    <source>
        <dbReference type="EMBL" id="MBP1850864.1"/>
    </source>
</evidence>
<comment type="caution">
    <text evidence="1">The sequence shown here is derived from an EMBL/GenBank/DDBJ whole genome shotgun (WGS) entry which is preliminary data.</text>
</comment>
<dbReference type="RefSeq" id="WP_209944997.1">
    <property type="nucleotide sequence ID" value="NZ_JAGGJU010000005.1"/>
</dbReference>
<sequence>MDTLSANMTSLTTRRRLWWSSVRLADASVFTPAPTHIRPAEKPAQEPVTMDSCVCDKPILYAAQANPLLFAARNTTAGNAAGTGSPISDAAGRIMEILINAMPVATRAVVDHPLLDPDTPAERPQMTRFYCALN</sequence>
<gene>
    <name evidence="1" type="ORF">J2Z17_002301</name>
</gene>
<organism evidence="1 2">
    <name type="scientific">Rhizobium halophytocola</name>
    <dbReference type="NCBI Taxonomy" id="735519"/>
    <lineage>
        <taxon>Bacteria</taxon>
        <taxon>Pseudomonadati</taxon>
        <taxon>Pseudomonadota</taxon>
        <taxon>Alphaproteobacteria</taxon>
        <taxon>Hyphomicrobiales</taxon>
        <taxon>Rhizobiaceae</taxon>
        <taxon>Rhizobium/Agrobacterium group</taxon>
        <taxon>Rhizobium</taxon>
    </lineage>
</organism>